<accession>A0A841Q924</accession>
<reference evidence="2 3" key="1">
    <citation type="submission" date="2020-08" db="EMBL/GenBank/DDBJ databases">
        <title>Genomic Encyclopedia of Type Strains, Phase IV (KMG-IV): sequencing the most valuable type-strain genomes for metagenomic binning, comparative biology and taxonomic classification.</title>
        <authorList>
            <person name="Goeker M."/>
        </authorList>
    </citation>
    <scope>NUCLEOTIDE SEQUENCE [LARGE SCALE GENOMIC DNA]</scope>
    <source>
        <strain evidence="2 3">DSM 19612</strain>
    </source>
</reference>
<keyword evidence="3" id="KW-1185">Reference proteome</keyword>
<gene>
    <name evidence="2" type="ORF">HNQ94_003389</name>
</gene>
<protein>
    <submittedName>
        <fullName evidence="2">Uncharacterized protein</fullName>
    </submittedName>
</protein>
<comment type="caution">
    <text evidence="2">The sequence shown here is derived from an EMBL/GenBank/DDBJ whole genome shotgun (WGS) entry which is preliminary data.</text>
</comment>
<dbReference type="EMBL" id="JACHGH010000013">
    <property type="protein sequence ID" value="MBB6454900.1"/>
    <property type="molecule type" value="Genomic_DNA"/>
</dbReference>
<evidence type="ECO:0000256" key="1">
    <source>
        <dbReference type="SAM" id="Phobius"/>
    </source>
</evidence>
<sequence length="37" mass="4210">MGEDFALSGATWFWFFVPMPILIILCAISLFKRGEDS</sequence>
<name>A0A841Q924_9BACI</name>
<dbReference type="AlphaFoldDB" id="A0A841Q924"/>
<keyword evidence="1" id="KW-0812">Transmembrane</keyword>
<evidence type="ECO:0000313" key="2">
    <source>
        <dbReference type="EMBL" id="MBB6454900.1"/>
    </source>
</evidence>
<keyword evidence="1" id="KW-0472">Membrane</keyword>
<keyword evidence="1" id="KW-1133">Transmembrane helix</keyword>
<dbReference type="Proteomes" id="UP000581688">
    <property type="component" value="Unassembled WGS sequence"/>
</dbReference>
<evidence type="ECO:0000313" key="3">
    <source>
        <dbReference type="Proteomes" id="UP000581688"/>
    </source>
</evidence>
<organism evidence="2 3">
    <name type="scientific">Salirhabdus euzebyi</name>
    <dbReference type="NCBI Taxonomy" id="394506"/>
    <lineage>
        <taxon>Bacteria</taxon>
        <taxon>Bacillati</taxon>
        <taxon>Bacillota</taxon>
        <taxon>Bacilli</taxon>
        <taxon>Bacillales</taxon>
        <taxon>Bacillaceae</taxon>
        <taxon>Salirhabdus</taxon>
    </lineage>
</organism>
<feature type="transmembrane region" description="Helical" evidence="1">
    <location>
        <begin position="12"/>
        <end position="31"/>
    </location>
</feature>
<proteinExistence type="predicted"/>